<comment type="caution">
    <text evidence="2">The sequence shown here is derived from an EMBL/GenBank/DDBJ whole genome shotgun (WGS) entry which is preliminary data.</text>
</comment>
<gene>
    <name evidence="2" type="ORF">OSH07_00840</name>
</gene>
<dbReference type="Pfam" id="PF11154">
    <property type="entry name" value="DUF2934"/>
    <property type="match status" value="1"/>
</dbReference>
<evidence type="ECO:0000256" key="1">
    <source>
        <dbReference type="SAM" id="MobiDB-lite"/>
    </source>
</evidence>
<organism evidence="2 3">
    <name type="scientific">Kaistia nematophila</name>
    <dbReference type="NCBI Taxonomy" id="2994654"/>
    <lineage>
        <taxon>Bacteria</taxon>
        <taxon>Pseudomonadati</taxon>
        <taxon>Pseudomonadota</taxon>
        <taxon>Alphaproteobacteria</taxon>
        <taxon>Hyphomicrobiales</taxon>
        <taxon>Kaistiaceae</taxon>
        <taxon>Kaistia</taxon>
    </lineage>
</organism>
<reference evidence="2" key="1">
    <citation type="submission" date="2022-11" db="EMBL/GenBank/DDBJ databases">
        <title>Biodiversity and phylogenetic relationships of bacteria.</title>
        <authorList>
            <person name="Machado R.A.R."/>
            <person name="Bhat A."/>
            <person name="Loulou A."/>
            <person name="Kallel S."/>
        </authorList>
    </citation>
    <scope>NUCLEOTIDE SEQUENCE</scope>
    <source>
        <strain evidence="2">K-TC2</strain>
    </source>
</reference>
<evidence type="ECO:0000313" key="2">
    <source>
        <dbReference type="EMBL" id="MCX5567730.1"/>
    </source>
</evidence>
<dbReference type="Proteomes" id="UP001144805">
    <property type="component" value="Unassembled WGS sequence"/>
</dbReference>
<protein>
    <submittedName>
        <fullName evidence="2">DUF2934 domain-containing protein</fullName>
    </submittedName>
</protein>
<dbReference type="RefSeq" id="WP_266336713.1">
    <property type="nucleotide sequence ID" value="NZ_JAPKNK010000001.1"/>
</dbReference>
<feature type="region of interest" description="Disordered" evidence="1">
    <location>
        <begin position="40"/>
        <end position="66"/>
    </location>
</feature>
<keyword evidence="3" id="KW-1185">Reference proteome</keyword>
<sequence length="66" mass="7407">MAQFTEQQIADEAHRLWLEEGSPEGRAASHWQQAIEILKAREPLPPKSQSEIAGDKMPPEQIASEL</sequence>
<name>A0A9X3E6T9_9HYPH</name>
<proteinExistence type="predicted"/>
<dbReference type="InterPro" id="IPR021327">
    <property type="entry name" value="DUF2934"/>
</dbReference>
<evidence type="ECO:0000313" key="3">
    <source>
        <dbReference type="Proteomes" id="UP001144805"/>
    </source>
</evidence>
<dbReference type="EMBL" id="JAPKNK010000001">
    <property type="protein sequence ID" value="MCX5567730.1"/>
    <property type="molecule type" value="Genomic_DNA"/>
</dbReference>
<accession>A0A9X3E6T9</accession>
<dbReference type="AlphaFoldDB" id="A0A9X3E6T9"/>